<dbReference type="Proteomes" id="UP001246244">
    <property type="component" value="Unassembled WGS sequence"/>
</dbReference>
<dbReference type="InterPro" id="IPR007197">
    <property type="entry name" value="rSAM"/>
</dbReference>
<keyword evidence="6" id="KW-0411">Iron-sulfur</keyword>
<dbReference type="RefSeq" id="WP_310576882.1">
    <property type="nucleotide sequence ID" value="NZ_JAVKPK010000072.1"/>
</dbReference>
<dbReference type="SMART" id="SM00729">
    <property type="entry name" value="Elp3"/>
    <property type="match status" value="1"/>
</dbReference>
<dbReference type="EMBL" id="JAVKPK010000072">
    <property type="protein sequence ID" value="MDR7666853.1"/>
    <property type="molecule type" value="Genomic_DNA"/>
</dbReference>
<dbReference type="Pfam" id="PF04055">
    <property type="entry name" value="Radical_SAM"/>
    <property type="match status" value="1"/>
</dbReference>
<keyword evidence="3" id="KW-0949">S-adenosyl-L-methionine</keyword>
<dbReference type="SFLD" id="SFLDG01067">
    <property type="entry name" value="SPASM/twitch_domain_containing"/>
    <property type="match status" value="1"/>
</dbReference>
<dbReference type="PIRSF" id="PIRSF037420">
    <property type="entry name" value="PQQ_syn_pqqE"/>
    <property type="match status" value="1"/>
</dbReference>
<evidence type="ECO:0000256" key="4">
    <source>
        <dbReference type="ARBA" id="ARBA00022723"/>
    </source>
</evidence>
<dbReference type="InterPro" id="IPR023885">
    <property type="entry name" value="4Fe4S-binding_SPASM_dom"/>
</dbReference>
<protein>
    <submittedName>
        <fullName evidence="8">Radical SAM protein</fullName>
    </submittedName>
</protein>
<gene>
    <name evidence="8" type="ORF">RG963_13915</name>
</gene>
<dbReference type="SUPFAM" id="SSF102114">
    <property type="entry name" value="Radical SAM enzymes"/>
    <property type="match status" value="1"/>
</dbReference>
<dbReference type="InterPro" id="IPR058240">
    <property type="entry name" value="rSAM_sf"/>
</dbReference>
<evidence type="ECO:0000256" key="5">
    <source>
        <dbReference type="ARBA" id="ARBA00023004"/>
    </source>
</evidence>
<name>A0ABU2D4E1_9EURY</name>
<evidence type="ECO:0000259" key="7">
    <source>
        <dbReference type="PROSITE" id="PS51918"/>
    </source>
</evidence>
<sequence length="330" mass="37790">MKLDFVEIAITSECNLLCKHCYQKDDKDHEYKLPLDVVTRVMADAKSCGANKVQFTGGEFFTHPNFEEILDLANNLNFSINISTNGTLLSDNHIILLRSIKNLDTIFISIDGFDEDHDWMRGTGTFNKTIQIVKKLINSDIHVGIIVTMNKRNVFYLEELILYLGSIGVENISLLNIGAAGFALENAQHLLPSKNGLKIIRNFYRKYGEINSSEKCKIFSNVLSINYDGTIYPCTMAKSTRTFPLGSVYDNSLIDIWNTIFMENKYSFINFKRGELKECVTCDFFQECEGRCRIRAYKYSGNFFAPDPFACWIYKEMEAENVQKLMFGAR</sequence>
<organism evidence="8 9">
    <name type="scientific">Methanosarcina baikalica</name>
    <dbReference type="NCBI Taxonomy" id="3073890"/>
    <lineage>
        <taxon>Archaea</taxon>
        <taxon>Methanobacteriati</taxon>
        <taxon>Methanobacteriota</taxon>
        <taxon>Stenosarchaea group</taxon>
        <taxon>Methanomicrobia</taxon>
        <taxon>Methanosarcinales</taxon>
        <taxon>Methanosarcinaceae</taxon>
        <taxon>Methanosarcina</taxon>
    </lineage>
</organism>
<dbReference type="CDD" id="cd01335">
    <property type="entry name" value="Radical_SAM"/>
    <property type="match status" value="1"/>
</dbReference>
<dbReference type="PANTHER" id="PTHR11228">
    <property type="entry name" value="RADICAL SAM DOMAIN PROTEIN"/>
    <property type="match status" value="1"/>
</dbReference>
<evidence type="ECO:0000313" key="8">
    <source>
        <dbReference type="EMBL" id="MDR7666853.1"/>
    </source>
</evidence>
<feature type="domain" description="Radical SAM core" evidence="7">
    <location>
        <begin position="1"/>
        <end position="211"/>
    </location>
</feature>
<dbReference type="Gene3D" id="3.20.20.70">
    <property type="entry name" value="Aldolase class I"/>
    <property type="match status" value="1"/>
</dbReference>
<keyword evidence="9" id="KW-1185">Reference proteome</keyword>
<dbReference type="InterPro" id="IPR006638">
    <property type="entry name" value="Elp3/MiaA/NifB-like_rSAM"/>
</dbReference>
<keyword evidence="4" id="KW-0479">Metal-binding</keyword>
<reference evidence="9" key="1">
    <citation type="submission" date="2023-07" db="EMBL/GenBank/DDBJ databases">
        <title>Whole-genome sequencing of a new Methanosarcina sp. Z-7115.</title>
        <authorList>
            <person name="Zhilina T.N."/>
            <person name="Merkel A.Y."/>
        </authorList>
    </citation>
    <scope>NUCLEOTIDE SEQUENCE [LARGE SCALE GENOMIC DNA]</scope>
    <source>
        <strain evidence="9">Z-7115</strain>
    </source>
</reference>
<comment type="cofactor">
    <cofactor evidence="1">
        <name>[4Fe-4S] cluster</name>
        <dbReference type="ChEBI" id="CHEBI:49883"/>
    </cofactor>
</comment>
<dbReference type="PROSITE" id="PS51918">
    <property type="entry name" value="RADICAL_SAM"/>
    <property type="match status" value="1"/>
</dbReference>
<accession>A0ABU2D4E1</accession>
<keyword evidence="5" id="KW-0408">Iron</keyword>
<keyword evidence="2" id="KW-0004">4Fe-4S</keyword>
<dbReference type="PANTHER" id="PTHR11228:SF7">
    <property type="entry name" value="PQQA PEPTIDE CYCLASE"/>
    <property type="match status" value="1"/>
</dbReference>
<dbReference type="NCBIfam" id="TIGR04085">
    <property type="entry name" value="rSAM_more_4Fe4S"/>
    <property type="match status" value="1"/>
</dbReference>
<evidence type="ECO:0000256" key="3">
    <source>
        <dbReference type="ARBA" id="ARBA00022691"/>
    </source>
</evidence>
<dbReference type="Pfam" id="PF13186">
    <property type="entry name" value="SPASM"/>
    <property type="match status" value="1"/>
</dbReference>
<dbReference type="InterPro" id="IPR050377">
    <property type="entry name" value="Radical_SAM_PqqE_MftC-like"/>
</dbReference>
<evidence type="ECO:0000256" key="1">
    <source>
        <dbReference type="ARBA" id="ARBA00001966"/>
    </source>
</evidence>
<evidence type="ECO:0000256" key="2">
    <source>
        <dbReference type="ARBA" id="ARBA00022485"/>
    </source>
</evidence>
<dbReference type="InterPro" id="IPR017200">
    <property type="entry name" value="PqqE-like"/>
</dbReference>
<dbReference type="SFLD" id="SFLDS00029">
    <property type="entry name" value="Radical_SAM"/>
    <property type="match status" value="1"/>
</dbReference>
<comment type="caution">
    <text evidence="8">The sequence shown here is derived from an EMBL/GenBank/DDBJ whole genome shotgun (WGS) entry which is preliminary data.</text>
</comment>
<dbReference type="InterPro" id="IPR013785">
    <property type="entry name" value="Aldolase_TIM"/>
</dbReference>
<dbReference type="SFLD" id="SFLDG01386">
    <property type="entry name" value="main_SPASM_domain-containing"/>
    <property type="match status" value="1"/>
</dbReference>
<proteinExistence type="predicted"/>
<evidence type="ECO:0000313" key="9">
    <source>
        <dbReference type="Proteomes" id="UP001246244"/>
    </source>
</evidence>
<evidence type="ECO:0000256" key="6">
    <source>
        <dbReference type="ARBA" id="ARBA00023014"/>
    </source>
</evidence>